<evidence type="ECO:0008006" key="4">
    <source>
        <dbReference type="Google" id="ProtNLM"/>
    </source>
</evidence>
<protein>
    <recommendedName>
        <fullName evidence="4">F-box domain-containing protein</fullName>
    </recommendedName>
</protein>
<evidence type="ECO:0000313" key="3">
    <source>
        <dbReference type="Proteomes" id="UP001345013"/>
    </source>
</evidence>
<organism evidence="2 3">
    <name type="scientific">Lithohypha guttulata</name>
    <dbReference type="NCBI Taxonomy" id="1690604"/>
    <lineage>
        <taxon>Eukaryota</taxon>
        <taxon>Fungi</taxon>
        <taxon>Dikarya</taxon>
        <taxon>Ascomycota</taxon>
        <taxon>Pezizomycotina</taxon>
        <taxon>Eurotiomycetes</taxon>
        <taxon>Chaetothyriomycetidae</taxon>
        <taxon>Chaetothyriales</taxon>
        <taxon>Trichomeriaceae</taxon>
        <taxon>Lithohypha</taxon>
    </lineage>
</organism>
<proteinExistence type="predicted"/>
<dbReference type="Proteomes" id="UP001345013">
    <property type="component" value="Unassembled WGS sequence"/>
</dbReference>
<evidence type="ECO:0000313" key="2">
    <source>
        <dbReference type="EMBL" id="KAK5095516.1"/>
    </source>
</evidence>
<gene>
    <name evidence="2" type="ORF">LTR24_002987</name>
</gene>
<dbReference type="EMBL" id="JAVRRG010000027">
    <property type="protein sequence ID" value="KAK5095516.1"/>
    <property type="molecule type" value="Genomic_DNA"/>
</dbReference>
<name>A0ABR0KG95_9EURO</name>
<accession>A0ABR0KG95</accession>
<reference evidence="2 3" key="1">
    <citation type="submission" date="2023-08" db="EMBL/GenBank/DDBJ databases">
        <title>Black Yeasts Isolated from many extreme environments.</title>
        <authorList>
            <person name="Coleine C."/>
            <person name="Stajich J.E."/>
            <person name="Selbmann L."/>
        </authorList>
    </citation>
    <scope>NUCLEOTIDE SEQUENCE [LARGE SCALE GENOMIC DNA]</scope>
    <source>
        <strain evidence="2 3">CCFEE 5885</strain>
    </source>
</reference>
<feature type="region of interest" description="Disordered" evidence="1">
    <location>
        <begin position="391"/>
        <end position="410"/>
    </location>
</feature>
<sequence>MASTTTTSFALPPEIVLLILEVLHHDSYKTLLASLYVDKTWSQLATQVLYRDLSLCPTSTRYFTNTAHREHLECSLSITVDIGVDNEGYLINRLRPHLSAMHNLLSFSFLGSFDGDNDTESQGMVELVRLLEALPISVQYLELLVPYRLSSPKYHHGHLCPLLSRILPRLRGLRLESTTICRSLFESLQENCQHLKDITIQSITGNFIQHKCTDSERLLYQDYSAINNLLAAARRSVEAGQFPAARNFNFCGYRFAGYLDNPEEFDCLYTADVLGNATTAYPVDNHYVFQGSWMLYSDASQKEIEYVGNINKLSKLVEGAENWLVATHGAHLPYFLKRKRHYQWTEQADVRVIARDTDREAGTAAARLRRREKRTGRKLLQVEAKSGLRVPDHPRYRVPIGADDDEEGDG</sequence>
<keyword evidence="3" id="KW-1185">Reference proteome</keyword>
<comment type="caution">
    <text evidence="2">The sequence shown here is derived from an EMBL/GenBank/DDBJ whole genome shotgun (WGS) entry which is preliminary data.</text>
</comment>
<evidence type="ECO:0000256" key="1">
    <source>
        <dbReference type="SAM" id="MobiDB-lite"/>
    </source>
</evidence>